<dbReference type="OrthoDB" id="3267419at2759"/>
<dbReference type="Proteomes" id="UP000076532">
    <property type="component" value="Unassembled WGS sequence"/>
</dbReference>
<proteinExistence type="predicted"/>
<gene>
    <name evidence="1" type="ORF">FIBSPDRAFT_1036207</name>
</gene>
<evidence type="ECO:0000313" key="1">
    <source>
        <dbReference type="EMBL" id="KZP33692.1"/>
    </source>
</evidence>
<sequence>MDSSISVGSRDLDIISRIVQTTTESIFQGPRTSSTKLKLFSKDVTLIALAIRTAYLVDAIVPRDPAPFFQELIQRLRKASSAFQHLFAYCDDDSGQSFIVNARLLAGNVDLCAQLHGTTEPHRSWTSFIRLEPPLALADRIPETVLQVLQEIRKQSQDGRSLVKLCGRLRVEDAVPLAAILLEYPVAYVPTSSAETSFLSGEALVVCECYLEQELTPSPLRHTLIKFSCPNSIAQNNEHLSPRRLAQRLQEHFAPRVGEMGEAVYLKIHISTETLDRVAL</sequence>
<dbReference type="Pfam" id="PF14953">
    <property type="entry name" value="DUF4504"/>
    <property type="match status" value="1"/>
</dbReference>
<evidence type="ECO:0000313" key="2">
    <source>
        <dbReference type="Proteomes" id="UP000076532"/>
    </source>
</evidence>
<dbReference type="PANTHER" id="PTHR31366">
    <property type="entry name" value="UPF0739 PROTEIN C1ORF74"/>
    <property type="match status" value="1"/>
</dbReference>
<dbReference type="PANTHER" id="PTHR31366:SF2">
    <property type="entry name" value="UPF0739 PROTEIN C1ORF74"/>
    <property type="match status" value="1"/>
</dbReference>
<dbReference type="AlphaFoldDB" id="A0A166WF09"/>
<keyword evidence="2" id="KW-1185">Reference proteome</keyword>
<accession>A0A166WF09</accession>
<dbReference type="EMBL" id="KV417482">
    <property type="protein sequence ID" value="KZP33692.1"/>
    <property type="molecule type" value="Genomic_DNA"/>
</dbReference>
<dbReference type="InterPro" id="IPR027850">
    <property type="entry name" value="DUF4504"/>
</dbReference>
<reference evidence="1 2" key="1">
    <citation type="journal article" date="2016" name="Mol. Biol. Evol.">
        <title>Comparative Genomics of Early-Diverging Mushroom-Forming Fungi Provides Insights into the Origins of Lignocellulose Decay Capabilities.</title>
        <authorList>
            <person name="Nagy L.G."/>
            <person name="Riley R."/>
            <person name="Tritt A."/>
            <person name="Adam C."/>
            <person name="Daum C."/>
            <person name="Floudas D."/>
            <person name="Sun H."/>
            <person name="Yadav J.S."/>
            <person name="Pangilinan J."/>
            <person name="Larsson K.H."/>
            <person name="Matsuura K."/>
            <person name="Barry K."/>
            <person name="Labutti K."/>
            <person name="Kuo R."/>
            <person name="Ohm R.A."/>
            <person name="Bhattacharya S.S."/>
            <person name="Shirouzu T."/>
            <person name="Yoshinaga Y."/>
            <person name="Martin F.M."/>
            <person name="Grigoriev I.V."/>
            <person name="Hibbett D.S."/>
        </authorList>
    </citation>
    <scope>NUCLEOTIDE SEQUENCE [LARGE SCALE GENOMIC DNA]</scope>
    <source>
        <strain evidence="1 2">CBS 109695</strain>
    </source>
</reference>
<organism evidence="1 2">
    <name type="scientific">Athelia psychrophila</name>
    <dbReference type="NCBI Taxonomy" id="1759441"/>
    <lineage>
        <taxon>Eukaryota</taxon>
        <taxon>Fungi</taxon>
        <taxon>Dikarya</taxon>
        <taxon>Basidiomycota</taxon>
        <taxon>Agaricomycotina</taxon>
        <taxon>Agaricomycetes</taxon>
        <taxon>Agaricomycetidae</taxon>
        <taxon>Atheliales</taxon>
        <taxon>Atheliaceae</taxon>
        <taxon>Athelia</taxon>
    </lineage>
</organism>
<name>A0A166WF09_9AGAM</name>
<protein>
    <submittedName>
        <fullName evidence="1">Uncharacterized protein</fullName>
    </submittedName>
</protein>